<gene>
    <name evidence="10" type="ORF">ACH5RR_027210</name>
</gene>
<protein>
    <recommendedName>
        <fullName evidence="12">DPH4 homolog</fullName>
    </recommendedName>
</protein>
<dbReference type="Gene3D" id="1.10.287.110">
    <property type="entry name" value="DnaJ domain"/>
    <property type="match status" value="1"/>
</dbReference>
<evidence type="ECO:0000256" key="4">
    <source>
        <dbReference type="ARBA" id="ARBA00022723"/>
    </source>
</evidence>
<dbReference type="PANTHER" id="PTHR21454">
    <property type="entry name" value="DPH3 HOMOLOG-RELATED"/>
    <property type="match status" value="1"/>
</dbReference>
<dbReference type="EMBL" id="JBJUIK010000011">
    <property type="protein sequence ID" value="KAL3514493.1"/>
    <property type="molecule type" value="Genomic_DNA"/>
</dbReference>
<dbReference type="CDD" id="cd06257">
    <property type="entry name" value="DnaJ"/>
    <property type="match status" value="1"/>
</dbReference>
<name>A0ABD2Z5T7_9GENT</name>
<dbReference type="Gene3D" id="3.10.660.10">
    <property type="entry name" value="DPH Zinc finger"/>
    <property type="match status" value="1"/>
</dbReference>
<keyword evidence="5" id="KW-0408">Iron</keyword>
<dbReference type="SUPFAM" id="SSF46565">
    <property type="entry name" value="Chaperone J-domain"/>
    <property type="match status" value="1"/>
</dbReference>
<sequence length="221" mass="24740">MPSPALNPLIPKHPRRPFPQTPASTSAKIRLTSSRHNSTMIINRTLMQKTYYDILCVKEDASYEQIRSSRRASILSSHPDKLLKESEALNCQHKSGDRFIELQQAWETLSNPRSRAIYDSKLQNLRQDAVTSEDVNLEDLTVEEAGDSVELSYGCWCGDYFVIDSSELIEIGYPLSRNGSTITLHPTKSSPASVILPCGSCSLKIRLLISSDVRLHIDGHL</sequence>
<evidence type="ECO:0000256" key="6">
    <source>
        <dbReference type="ARBA" id="ARBA00023242"/>
    </source>
</evidence>
<keyword evidence="6" id="KW-0539">Nucleus</keyword>
<dbReference type="GO" id="GO:0005634">
    <property type="term" value="C:nucleus"/>
    <property type="evidence" value="ECO:0007669"/>
    <property type="project" value="UniProtKB-SubCell"/>
</dbReference>
<dbReference type="PROSITE" id="PS50076">
    <property type="entry name" value="DNAJ_2"/>
    <property type="match status" value="1"/>
</dbReference>
<evidence type="ECO:0000256" key="5">
    <source>
        <dbReference type="ARBA" id="ARBA00023004"/>
    </source>
</evidence>
<dbReference type="PROSITE" id="PS00636">
    <property type="entry name" value="DNAJ_1"/>
    <property type="match status" value="1"/>
</dbReference>
<dbReference type="InterPro" id="IPR007872">
    <property type="entry name" value="DPH_MB_dom"/>
</dbReference>
<evidence type="ECO:0000259" key="8">
    <source>
        <dbReference type="PROSITE" id="PS50076"/>
    </source>
</evidence>
<evidence type="ECO:0000259" key="9">
    <source>
        <dbReference type="PROSITE" id="PS51074"/>
    </source>
</evidence>
<dbReference type="InterPro" id="IPR001623">
    <property type="entry name" value="DnaJ_domain"/>
</dbReference>
<dbReference type="PROSITE" id="PS51074">
    <property type="entry name" value="DPH_MB"/>
    <property type="match status" value="1"/>
</dbReference>
<dbReference type="InterPro" id="IPR018253">
    <property type="entry name" value="DnaJ_domain_CS"/>
</dbReference>
<evidence type="ECO:0000256" key="3">
    <source>
        <dbReference type="ARBA" id="ARBA00006169"/>
    </source>
</evidence>
<dbReference type="SUPFAM" id="SSF144217">
    <property type="entry name" value="CSL zinc finger"/>
    <property type="match status" value="1"/>
</dbReference>
<dbReference type="Pfam" id="PF00226">
    <property type="entry name" value="DnaJ"/>
    <property type="match status" value="1"/>
</dbReference>
<evidence type="ECO:0000256" key="1">
    <source>
        <dbReference type="ARBA" id="ARBA00004123"/>
    </source>
</evidence>
<accession>A0ABD2Z5T7</accession>
<dbReference type="GO" id="GO:0046872">
    <property type="term" value="F:metal ion binding"/>
    <property type="evidence" value="ECO:0007669"/>
    <property type="project" value="UniProtKB-KW"/>
</dbReference>
<dbReference type="Proteomes" id="UP001630127">
    <property type="component" value="Unassembled WGS sequence"/>
</dbReference>
<dbReference type="Pfam" id="PF05207">
    <property type="entry name" value="Zn_ribbon_CSL"/>
    <property type="match status" value="1"/>
</dbReference>
<comment type="similarity">
    <text evidence="3">Belongs to the DPH4 family.</text>
</comment>
<evidence type="ECO:0000256" key="7">
    <source>
        <dbReference type="SAM" id="MobiDB-lite"/>
    </source>
</evidence>
<dbReference type="SMART" id="SM00271">
    <property type="entry name" value="DnaJ"/>
    <property type="match status" value="1"/>
</dbReference>
<feature type="domain" description="J" evidence="8">
    <location>
        <begin position="50"/>
        <end position="122"/>
    </location>
</feature>
<keyword evidence="4" id="KW-0479">Metal-binding</keyword>
<keyword evidence="11" id="KW-1185">Reference proteome</keyword>
<dbReference type="InterPro" id="IPR036671">
    <property type="entry name" value="DPH_MB_sf"/>
</dbReference>
<proteinExistence type="inferred from homology"/>
<evidence type="ECO:0000313" key="11">
    <source>
        <dbReference type="Proteomes" id="UP001630127"/>
    </source>
</evidence>
<dbReference type="InterPro" id="IPR044248">
    <property type="entry name" value="DPH3/4-like"/>
</dbReference>
<evidence type="ECO:0000313" key="10">
    <source>
        <dbReference type="EMBL" id="KAL3514493.1"/>
    </source>
</evidence>
<feature type="region of interest" description="Disordered" evidence="7">
    <location>
        <begin position="1"/>
        <end position="26"/>
    </location>
</feature>
<organism evidence="10 11">
    <name type="scientific">Cinchona calisaya</name>
    <dbReference type="NCBI Taxonomy" id="153742"/>
    <lineage>
        <taxon>Eukaryota</taxon>
        <taxon>Viridiplantae</taxon>
        <taxon>Streptophyta</taxon>
        <taxon>Embryophyta</taxon>
        <taxon>Tracheophyta</taxon>
        <taxon>Spermatophyta</taxon>
        <taxon>Magnoliopsida</taxon>
        <taxon>eudicotyledons</taxon>
        <taxon>Gunneridae</taxon>
        <taxon>Pentapetalae</taxon>
        <taxon>asterids</taxon>
        <taxon>lamiids</taxon>
        <taxon>Gentianales</taxon>
        <taxon>Rubiaceae</taxon>
        <taxon>Cinchonoideae</taxon>
        <taxon>Cinchoneae</taxon>
        <taxon>Cinchona</taxon>
    </lineage>
</organism>
<comment type="subcellular location">
    <subcellularLocation>
        <location evidence="2">Cytoplasm</location>
    </subcellularLocation>
    <subcellularLocation>
        <location evidence="1">Nucleus</location>
    </subcellularLocation>
</comment>
<evidence type="ECO:0000256" key="2">
    <source>
        <dbReference type="ARBA" id="ARBA00004496"/>
    </source>
</evidence>
<dbReference type="InterPro" id="IPR036869">
    <property type="entry name" value="J_dom_sf"/>
</dbReference>
<comment type="caution">
    <text evidence="10">The sequence shown here is derived from an EMBL/GenBank/DDBJ whole genome shotgun (WGS) entry which is preliminary data.</text>
</comment>
<feature type="domain" description="DPH-type MB" evidence="9">
    <location>
        <begin position="131"/>
        <end position="210"/>
    </location>
</feature>
<dbReference type="PANTHER" id="PTHR21454:SF47">
    <property type="entry name" value="DNAJ HEAT SHOCK N-TERMINAL DOMAIN-CONTAINING PROTEIN"/>
    <property type="match status" value="1"/>
</dbReference>
<dbReference type="AlphaFoldDB" id="A0ABD2Z5T7"/>
<reference evidence="10 11" key="1">
    <citation type="submission" date="2024-11" db="EMBL/GenBank/DDBJ databases">
        <title>A near-complete genome assembly of Cinchona calisaya.</title>
        <authorList>
            <person name="Lian D.C."/>
            <person name="Zhao X.W."/>
            <person name="Wei L."/>
        </authorList>
    </citation>
    <scope>NUCLEOTIDE SEQUENCE [LARGE SCALE GENOMIC DNA]</scope>
    <source>
        <tissue evidence="10">Nenye</tissue>
    </source>
</reference>
<evidence type="ECO:0008006" key="12">
    <source>
        <dbReference type="Google" id="ProtNLM"/>
    </source>
</evidence>
<dbReference type="GO" id="GO:0005737">
    <property type="term" value="C:cytoplasm"/>
    <property type="evidence" value="ECO:0007669"/>
    <property type="project" value="UniProtKB-SubCell"/>
</dbReference>